<dbReference type="EMBL" id="CP042161">
    <property type="protein sequence ID" value="QDS37586.1"/>
    <property type="molecule type" value="Genomic_DNA"/>
</dbReference>
<feature type="transmembrane region" description="Helical" evidence="3">
    <location>
        <begin position="350"/>
        <end position="368"/>
    </location>
</feature>
<feature type="transmembrane region" description="Helical" evidence="3">
    <location>
        <begin position="434"/>
        <end position="459"/>
    </location>
</feature>
<feature type="transmembrane region" description="Helical" evidence="3">
    <location>
        <begin position="404"/>
        <end position="422"/>
    </location>
</feature>
<dbReference type="PANTHER" id="PTHR22550">
    <property type="entry name" value="SPORE GERMINATION PROTEIN"/>
    <property type="match status" value="1"/>
</dbReference>
<sequence length="503" mass="56553">MVFSSYSMVYASVLQHTFWAYCDEQEKRSEFGMKENFLIRMEVLMNSCADVQRQQFADYGKSVHLFYQSALIDMKRFREFVVPRLIDLLEKGETGWTRFQHEMGAAILVPTLEDSEISDNLFNGKLLVYLERESSLISLDISKKPARNPEETPVEPTMRGARDGFVEELDTNIALVRKRLSTEKLNVQMFAANGLQRTRVALLYVSDRVPSETLDVIRKRLLRLQNTTLTGGSGRLEDIVSDNRYSLFQLNDYTGRPDFAAERLLRGKFLLIFEGTPTVTIGPSTLADQFLSPEDSYYHYIVATVGRLIRFICFFIAFVTPGFYIALLMYNQDQIPFPLLATIGLSRNGIPIPAILEMLLILVLLDMFREAIARLPTPIGSTITVVGGFIIGDAALKSGVLSPGMTYVAAFSFVAGSTIVNISLQGAVRILRLFVLLFSTFLGIYGTVLALLFLLVYLLNLHSYGAPFFPSDKINLKNGFFRFVRLPFSKKGLSASKHSEGGK</sequence>
<evidence type="ECO:0000313" key="5">
    <source>
        <dbReference type="Proteomes" id="UP000317713"/>
    </source>
</evidence>
<dbReference type="GO" id="GO:0009847">
    <property type="term" value="P:spore germination"/>
    <property type="evidence" value="ECO:0007669"/>
    <property type="project" value="InterPro"/>
</dbReference>
<organism evidence="4 5">
    <name type="scientific">Brevibacillus brevis</name>
    <name type="common">Bacillus brevis</name>
    <dbReference type="NCBI Taxonomy" id="1393"/>
    <lineage>
        <taxon>Bacteria</taxon>
        <taxon>Bacillati</taxon>
        <taxon>Bacillota</taxon>
        <taxon>Bacilli</taxon>
        <taxon>Bacillales</taxon>
        <taxon>Paenibacillaceae</taxon>
        <taxon>Brevibacillus</taxon>
    </lineage>
</organism>
<keyword evidence="3" id="KW-1133">Transmembrane helix</keyword>
<dbReference type="AlphaFoldDB" id="A0A517IFB3"/>
<dbReference type="GO" id="GO:0016020">
    <property type="term" value="C:membrane"/>
    <property type="evidence" value="ECO:0007669"/>
    <property type="project" value="InterPro"/>
</dbReference>
<feature type="transmembrane region" description="Helical" evidence="3">
    <location>
        <begin position="375"/>
        <end position="392"/>
    </location>
</feature>
<dbReference type="PANTHER" id="PTHR22550:SF5">
    <property type="entry name" value="LEUCINE ZIPPER PROTEIN 4"/>
    <property type="match status" value="1"/>
</dbReference>
<evidence type="ECO:0000256" key="2">
    <source>
        <dbReference type="ARBA" id="ARBA00023136"/>
    </source>
</evidence>
<protein>
    <submittedName>
        <fullName evidence="4">Spore germination protein</fullName>
    </submittedName>
</protein>
<evidence type="ECO:0000256" key="1">
    <source>
        <dbReference type="ARBA" id="ARBA00005278"/>
    </source>
</evidence>
<evidence type="ECO:0000313" key="4">
    <source>
        <dbReference type="EMBL" id="QDS37586.1"/>
    </source>
</evidence>
<feature type="transmembrane region" description="Helical" evidence="3">
    <location>
        <begin position="308"/>
        <end position="330"/>
    </location>
</feature>
<name>A0A517IFB3_BREBE</name>
<dbReference type="Proteomes" id="UP000317713">
    <property type="component" value="Chromosome"/>
</dbReference>
<dbReference type="InterPro" id="IPR004995">
    <property type="entry name" value="Spore_Ger"/>
</dbReference>
<accession>A0A517IFB3</accession>
<dbReference type="InterPro" id="IPR050768">
    <property type="entry name" value="UPF0353/GerABKA_families"/>
</dbReference>
<proteinExistence type="inferred from homology"/>
<reference evidence="4 5" key="1">
    <citation type="submission" date="2019-07" db="EMBL/GenBank/DDBJ databases">
        <title>Characterization of Brevibacillus brevis HK544, as a potential biocontrol agent.</title>
        <authorList>
            <person name="Kim H."/>
        </authorList>
    </citation>
    <scope>NUCLEOTIDE SEQUENCE [LARGE SCALE GENOMIC DNA]</scope>
    <source>
        <strain evidence="4 5">HK544</strain>
    </source>
</reference>
<evidence type="ECO:0000256" key="3">
    <source>
        <dbReference type="SAM" id="Phobius"/>
    </source>
</evidence>
<dbReference type="Pfam" id="PF03323">
    <property type="entry name" value="GerA"/>
    <property type="match status" value="1"/>
</dbReference>
<gene>
    <name evidence="4" type="ORF">FPS98_28430</name>
</gene>
<comment type="similarity">
    <text evidence="1">Belongs to the GerABKA family.</text>
</comment>
<dbReference type="PIRSF" id="PIRSF005690">
    <property type="entry name" value="GerBA"/>
    <property type="match status" value="1"/>
</dbReference>
<keyword evidence="2 3" id="KW-0472">Membrane</keyword>
<keyword evidence="3" id="KW-0812">Transmembrane</keyword>